<comment type="subcellular location">
    <subcellularLocation>
        <location evidence="11">Cell membrane</location>
        <topology evidence="11">Peripheral membrane protein</topology>
    </subcellularLocation>
</comment>
<keyword evidence="12" id="KW-0812">Transmembrane</keyword>
<evidence type="ECO:0000256" key="10">
    <source>
        <dbReference type="ARBA" id="ARBA00023317"/>
    </source>
</evidence>
<comment type="subunit">
    <text evidence="11">Heterodimer of a large membrane-associated beta subunit and a small pyruvoyl-containing alpha subunit.</text>
</comment>
<evidence type="ECO:0000256" key="1">
    <source>
        <dbReference type="ARBA" id="ARBA00022475"/>
    </source>
</evidence>
<proteinExistence type="inferred from homology"/>
<dbReference type="GO" id="GO:0004609">
    <property type="term" value="F:phosphatidylserine decarboxylase activity"/>
    <property type="evidence" value="ECO:0007669"/>
    <property type="project" value="UniProtKB-UniRule"/>
</dbReference>
<comment type="cofactor">
    <cofactor evidence="11">
        <name>pyruvate</name>
        <dbReference type="ChEBI" id="CHEBI:15361"/>
    </cofactor>
    <text evidence="11">Binds 1 pyruvoyl group covalently per subunit.</text>
</comment>
<sequence length="216" mass="23270">MRIAPYGTGSVVKTAIFCIIVIIAGIFLPQPGGSILVAAALLFLLFTLYFYRDPERAAPAEPGLVIAPADGKIVLKQTVDHPVTGPNSTLVSIFMSPFNVHVNRIPVDGTVHDCQYHEGKFLMAFDHRSMSDNERMEITLDTAAGPVWFSQVSGFVARRIVCELKAGQEVTRGSRFGMIKLGSRVDIALPASVRVTVSVGMQTTAGETVLGGMESF</sequence>
<dbReference type="UniPathway" id="UPA00558">
    <property type="reaction ID" value="UER00616"/>
</dbReference>
<dbReference type="NCBIfam" id="NF003678">
    <property type="entry name" value="PRK05305.1-2"/>
    <property type="match status" value="1"/>
</dbReference>
<dbReference type="HAMAP" id="MF_00664">
    <property type="entry name" value="PS_decarb_PSD_A"/>
    <property type="match status" value="1"/>
</dbReference>
<keyword evidence="4 11" id="KW-0443">Lipid metabolism</keyword>
<keyword evidence="12" id="KW-1133">Transmembrane helix</keyword>
<keyword evidence="2 11" id="KW-0444">Lipid biosynthesis</keyword>
<keyword evidence="8 11" id="KW-0456">Lyase</keyword>
<feature type="transmembrane region" description="Helical" evidence="12">
    <location>
        <begin position="12"/>
        <end position="28"/>
    </location>
</feature>
<evidence type="ECO:0000256" key="6">
    <source>
        <dbReference type="ARBA" id="ARBA00023145"/>
    </source>
</evidence>
<comment type="catalytic activity">
    <reaction evidence="11">
        <text>a 1,2-diacyl-sn-glycero-3-phospho-L-serine + H(+) = a 1,2-diacyl-sn-glycero-3-phosphoethanolamine + CO2</text>
        <dbReference type="Rhea" id="RHEA:20828"/>
        <dbReference type="ChEBI" id="CHEBI:15378"/>
        <dbReference type="ChEBI" id="CHEBI:16526"/>
        <dbReference type="ChEBI" id="CHEBI:57262"/>
        <dbReference type="ChEBI" id="CHEBI:64612"/>
        <dbReference type="EC" id="4.1.1.65"/>
    </reaction>
</comment>
<dbReference type="Proteomes" id="UP000308271">
    <property type="component" value="Unassembled WGS sequence"/>
</dbReference>
<accession>A0A5C4SAF0</accession>
<organism evidence="13 14">
    <name type="scientific">Chlorobaculum thiosulfatiphilum</name>
    <name type="common">Chlorobium limicola f.sp. thiosulfatophilum</name>
    <dbReference type="NCBI Taxonomy" id="115852"/>
    <lineage>
        <taxon>Bacteria</taxon>
        <taxon>Pseudomonadati</taxon>
        <taxon>Chlorobiota</taxon>
        <taxon>Chlorobiia</taxon>
        <taxon>Chlorobiales</taxon>
        <taxon>Chlorobiaceae</taxon>
        <taxon>Chlorobaculum</taxon>
    </lineage>
</organism>
<dbReference type="AlphaFoldDB" id="A0A5C4SAF0"/>
<keyword evidence="6 11" id="KW-0865">Zymogen</keyword>
<dbReference type="PANTHER" id="PTHR35809">
    <property type="entry name" value="ARCHAETIDYLSERINE DECARBOXYLASE PROENZYME-RELATED"/>
    <property type="match status" value="1"/>
</dbReference>
<comment type="caution">
    <text evidence="13">The sequence shown here is derived from an EMBL/GenBank/DDBJ whole genome shotgun (WGS) entry which is preliminary data.</text>
</comment>
<evidence type="ECO:0000256" key="4">
    <source>
        <dbReference type="ARBA" id="ARBA00023098"/>
    </source>
</evidence>
<evidence type="ECO:0000256" key="2">
    <source>
        <dbReference type="ARBA" id="ARBA00022516"/>
    </source>
</evidence>
<feature type="chain" id="PRO_5023288219" description="Phosphatidylserine decarboxylase beta chain" evidence="11">
    <location>
        <begin position="1"/>
        <end position="182"/>
    </location>
</feature>
<feature type="transmembrane region" description="Helical" evidence="12">
    <location>
        <begin position="34"/>
        <end position="51"/>
    </location>
</feature>
<keyword evidence="7 11" id="KW-0594">Phospholipid biosynthesis</keyword>
<dbReference type="RefSeq" id="WP_139456306.1">
    <property type="nucleotide sequence ID" value="NZ_VDCH01000004.1"/>
</dbReference>
<evidence type="ECO:0000256" key="9">
    <source>
        <dbReference type="ARBA" id="ARBA00023264"/>
    </source>
</evidence>
<comment type="PTM">
    <text evidence="11">Is synthesized initially as an inactive proenzyme. Formation of the active enzyme involves a self-maturation process in which the active site pyruvoyl group is generated from an internal serine residue via an autocatalytic post-translational modification. Two non-identical subunits are generated from the proenzyme in this reaction, and the pyruvate is formed at the N-terminus of the alpha chain, which is derived from the carboxyl end of the proenzyme. The post-translation cleavage follows an unusual pathway, termed non-hydrolytic serinolysis, in which the side chain hydroxyl group of the serine supplies its oxygen atom to form the C-terminus of the beta chain, while the remainder of the serine residue undergoes an oxidative deamination to produce ammonia and the pyruvoyl prosthetic group on the alpha chain.</text>
</comment>
<gene>
    <name evidence="11" type="primary">psd</name>
    <name evidence="13" type="ORF">FGF66_03440</name>
</gene>
<keyword evidence="14" id="KW-1185">Reference proteome</keyword>
<protein>
    <recommendedName>
        <fullName evidence="11">Phosphatidylserine decarboxylase proenzyme</fullName>
        <ecNumber evidence="11">4.1.1.65</ecNumber>
    </recommendedName>
    <component>
        <recommendedName>
            <fullName evidence="11">Phosphatidylserine decarboxylase alpha chain</fullName>
        </recommendedName>
    </component>
    <component>
        <recommendedName>
            <fullName evidence="11">Phosphatidylserine decarboxylase beta chain</fullName>
        </recommendedName>
    </component>
</protein>
<dbReference type="GO" id="GO:0005886">
    <property type="term" value="C:plasma membrane"/>
    <property type="evidence" value="ECO:0007669"/>
    <property type="project" value="UniProtKB-SubCell"/>
</dbReference>
<name>A0A5C4SAF0_CHLTI</name>
<dbReference type="EC" id="4.1.1.65" evidence="11"/>
<evidence type="ECO:0000256" key="11">
    <source>
        <dbReference type="HAMAP-Rule" id="MF_00664"/>
    </source>
</evidence>
<evidence type="ECO:0000256" key="5">
    <source>
        <dbReference type="ARBA" id="ARBA00023136"/>
    </source>
</evidence>
<dbReference type="EMBL" id="VDCH01000004">
    <property type="protein sequence ID" value="TNJ39691.1"/>
    <property type="molecule type" value="Genomic_DNA"/>
</dbReference>
<evidence type="ECO:0000313" key="14">
    <source>
        <dbReference type="Proteomes" id="UP000308271"/>
    </source>
</evidence>
<dbReference type="NCBIfam" id="NF003682">
    <property type="entry name" value="PRK05305.2-2"/>
    <property type="match status" value="1"/>
</dbReference>
<evidence type="ECO:0000256" key="8">
    <source>
        <dbReference type="ARBA" id="ARBA00023239"/>
    </source>
</evidence>
<comment type="similarity">
    <text evidence="11">Belongs to the phosphatidylserine decarboxylase family. PSD-A subfamily.</text>
</comment>
<comment type="function">
    <text evidence="11">Catalyzes the formation of phosphatidylethanolamine (PtdEtn) from phosphatidylserine (PtdSer).</text>
</comment>
<keyword evidence="10 11" id="KW-0670">Pyruvate</keyword>
<reference evidence="13 14" key="1">
    <citation type="submission" date="2019-05" db="EMBL/GenBank/DDBJ databases">
        <title>Draft Whole-Genome sequence of the green sulfur bacterium Chlorobaculum thiosulfatiphilum DSM 249.</title>
        <authorList>
            <person name="Meyer T.E."/>
            <person name="Kyndt J.A."/>
        </authorList>
    </citation>
    <scope>NUCLEOTIDE SEQUENCE [LARGE SCALE GENOMIC DNA]</scope>
    <source>
        <strain evidence="13 14">DSM 249</strain>
    </source>
</reference>
<comment type="pathway">
    <text evidence="11">Phospholipid metabolism; phosphatidylethanolamine biosynthesis; phosphatidylethanolamine from CDP-diacylglycerol: step 2/2.</text>
</comment>
<feature type="modified residue" description="Pyruvic acid (Ser); by autocatalysis" evidence="11">
    <location>
        <position position="183"/>
    </location>
</feature>
<feature type="chain" id="PRO_5023288218" description="Phosphatidylserine decarboxylase alpha chain" evidence="11">
    <location>
        <begin position="183"/>
        <end position="216"/>
    </location>
</feature>
<dbReference type="NCBIfam" id="NF003685">
    <property type="entry name" value="PRK05305.2-5"/>
    <property type="match status" value="1"/>
</dbReference>
<evidence type="ECO:0000256" key="7">
    <source>
        <dbReference type="ARBA" id="ARBA00023209"/>
    </source>
</evidence>
<evidence type="ECO:0000313" key="13">
    <source>
        <dbReference type="EMBL" id="TNJ39691.1"/>
    </source>
</evidence>
<keyword evidence="1 11" id="KW-1003">Cell membrane</keyword>
<dbReference type="Pfam" id="PF02666">
    <property type="entry name" value="PS_Dcarbxylase"/>
    <property type="match status" value="1"/>
</dbReference>
<feature type="site" description="Cleavage (non-hydrolytic); by autocatalysis" evidence="11">
    <location>
        <begin position="182"/>
        <end position="183"/>
    </location>
</feature>
<feature type="active site" description="Schiff-base intermediate with substrate; via pyruvic acid" evidence="11">
    <location>
        <position position="183"/>
    </location>
</feature>
<dbReference type="PANTHER" id="PTHR35809:SF1">
    <property type="entry name" value="ARCHAETIDYLSERINE DECARBOXYLASE PROENZYME-RELATED"/>
    <property type="match status" value="1"/>
</dbReference>
<dbReference type="InterPro" id="IPR033175">
    <property type="entry name" value="PSD-A"/>
</dbReference>
<keyword evidence="5 11" id="KW-0472">Membrane</keyword>
<dbReference type="InterPro" id="IPR003817">
    <property type="entry name" value="PS_Dcarbxylase"/>
</dbReference>
<dbReference type="OrthoDB" id="9790893at2"/>
<evidence type="ECO:0000256" key="12">
    <source>
        <dbReference type="SAM" id="Phobius"/>
    </source>
</evidence>
<dbReference type="GO" id="GO:0006646">
    <property type="term" value="P:phosphatidylethanolamine biosynthetic process"/>
    <property type="evidence" value="ECO:0007669"/>
    <property type="project" value="UniProtKB-UniRule"/>
</dbReference>
<evidence type="ECO:0000256" key="3">
    <source>
        <dbReference type="ARBA" id="ARBA00022793"/>
    </source>
</evidence>
<keyword evidence="9 11" id="KW-1208">Phospholipid metabolism</keyword>
<keyword evidence="3 11" id="KW-0210">Decarboxylase</keyword>